<name>A0A834LZP7_RHYFE</name>
<gene>
    <name evidence="1" type="ORF">GWI33_020197</name>
</gene>
<accession>A0A834LZP7</accession>
<evidence type="ECO:0000313" key="1">
    <source>
        <dbReference type="EMBL" id="KAF7266516.1"/>
    </source>
</evidence>
<protein>
    <submittedName>
        <fullName evidence="1">Uncharacterized protein</fullName>
    </submittedName>
</protein>
<keyword evidence="2" id="KW-1185">Reference proteome</keyword>
<reference evidence="1" key="1">
    <citation type="submission" date="2020-08" db="EMBL/GenBank/DDBJ databases">
        <title>Genome sequencing and assembly of the red palm weevil Rhynchophorus ferrugineus.</title>
        <authorList>
            <person name="Dias G.B."/>
            <person name="Bergman C.M."/>
            <person name="Manee M."/>
        </authorList>
    </citation>
    <scope>NUCLEOTIDE SEQUENCE</scope>
    <source>
        <strain evidence="1">AA-2017</strain>
        <tissue evidence="1">Whole larva</tissue>
    </source>
</reference>
<proteinExistence type="predicted"/>
<sequence length="67" mass="7820">MFFQGFTLHIYYELGYILEKHILFPQLIQLRVTLDNKFGKTIALANVISNCDFCSALGCVWNKKYPM</sequence>
<dbReference type="AlphaFoldDB" id="A0A834LZP7"/>
<dbReference type="EMBL" id="JAACXV010014535">
    <property type="protein sequence ID" value="KAF7266516.1"/>
    <property type="molecule type" value="Genomic_DNA"/>
</dbReference>
<evidence type="ECO:0000313" key="2">
    <source>
        <dbReference type="Proteomes" id="UP000625711"/>
    </source>
</evidence>
<organism evidence="1 2">
    <name type="scientific">Rhynchophorus ferrugineus</name>
    <name type="common">Red palm weevil</name>
    <name type="synonym">Curculio ferrugineus</name>
    <dbReference type="NCBI Taxonomy" id="354439"/>
    <lineage>
        <taxon>Eukaryota</taxon>
        <taxon>Metazoa</taxon>
        <taxon>Ecdysozoa</taxon>
        <taxon>Arthropoda</taxon>
        <taxon>Hexapoda</taxon>
        <taxon>Insecta</taxon>
        <taxon>Pterygota</taxon>
        <taxon>Neoptera</taxon>
        <taxon>Endopterygota</taxon>
        <taxon>Coleoptera</taxon>
        <taxon>Polyphaga</taxon>
        <taxon>Cucujiformia</taxon>
        <taxon>Curculionidae</taxon>
        <taxon>Dryophthorinae</taxon>
        <taxon>Rhynchophorus</taxon>
    </lineage>
</organism>
<dbReference type="Proteomes" id="UP000625711">
    <property type="component" value="Unassembled WGS sequence"/>
</dbReference>
<comment type="caution">
    <text evidence="1">The sequence shown here is derived from an EMBL/GenBank/DDBJ whole genome shotgun (WGS) entry which is preliminary data.</text>
</comment>